<evidence type="ECO:0000259" key="2">
    <source>
        <dbReference type="Pfam" id="PF04773"/>
    </source>
</evidence>
<dbReference type="RefSeq" id="WP_296949708.1">
    <property type="nucleotide sequence ID" value="NZ_LT599021.1"/>
</dbReference>
<dbReference type="AlphaFoldDB" id="A0A212JQZ7"/>
<dbReference type="InterPro" id="IPR012373">
    <property type="entry name" value="Ferrdict_sens_TM"/>
</dbReference>
<dbReference type="PIRSF" id="PIRSF018266">
    <property type="entry name" value="FecR"/>
    <property type="match status" value="1"/>
</dbReference>
<dbReference type="EMBL" id="FLUL01000001">
    <property type="protein sequence ID" value="SBW01850.1"/>
    <property type="molecule type" value="Genomic_DNA"/>
</dbReference>
<protein>
    <submittedName>
        <fullName evidence="4">Sigma factor regulatory protein, FecR/PupR family</fullName>
    </submittedName>
</protein>
<dbReference type="PANTHER" id="PTHR30273">
    <property type="entry name" value="PERIPLASMIC SIGNAL SENSOR AND SIGMA FACTOR ACTIVATOR FECR-RELATED"/>
    <property type="match status" value="1"/>
</dbReference>
<evidence type="ECO:0000256" key="1">
    <source>
        <dbReference type="SAM" id="Phobius"/>
    </source>
</evidence>
<feature type="domain" description="Protein FecR C-terminal" evidence="3">
    <location>
        <begin position="265"/>
        <end position="327"/>
    </location>
</feature>
<organism evidence="4">
    <name type="scientific">uncultured Dysgonomonas sp</name>
    <dbReference type="NCBI Taxonomy" id="206096"/>
    <lineage>
        <taxon>Bacteria</taxon>
        <taxon>Pseudomonadati</taxon>
        <taxon>Bacteroidota</taxon>
        <taxon>Bacteroidia</taxon>
        <taxon>Bacteroidales</taxon>
        <taxon>Dysgonomonadaceae</taxon>
        <taxon>Dysgonomonas</taxon>
        <taxon>environmental samples</taxon>
    </lineage>
</organism>
<dbReference type="FunFam" id="2.60.120.1440:FF:000001">
    <property type="entry name" value="Putative anti-sigma factor"/>
    <property type="match status" value="1"/>
</dbReference>
<dbReference type="PANTHER" id="PTHR30273:SF2">
    <property type="entry name" value="PROTEIN FECR"/>
    <property type="match status" value="1"/>
</dbReference>
<evidence type="ECO:0000259" key="3">
    <source>
        <dbReference type="Pfam" id="PF16344"/>
    </source>
</evidence>
<evidence type="ECO:0000313" key="4">
    <source>
        <dbReference type="EMBL" id="SBW01850.1"/>
    </source>
</evidence>
<dbReference type="GO" id="GO:0016989">
    <property type="term" value="F:sigma factor antagonist activity"/>
    <property type="evidence" value="ECO:0007669"/>
    <property type="project" value="TreeGrafter"/>
</dbReference>
<reference evidence="4" key="1">
    <citation type="submission" date="2016-04" db="EMBL/GenBank/DDBJ databases">
        <authorList>
            <person name="Evans L.H."/>
            <person name="Alamgir A."/>
            <person name="Owens N."/>
            <person name="Weber N.D."/>
            <person name="Virtaneva K."/>
            <person name="Barbian K."/>
            <person name="Babar A."/>
            <person name="Rosenke K."/>
        </authorList>
    </citation>
    <scope>NUCLEOTIDE SEQUENCE</scope>
    <source>
        <strain evidence="4">86-2</strain>
    </source>
</reference>
<proteinExistence type="predicted"/>
<sequence length="343" mass="39537">MELNEKSYIEIPDESLLLRYITGEVTQEENLLVKEWSGKDTANEELLIQLARMYYAQRTQQRIKNRDTEAAFRIVNNKIKKKGRRLFLQQVGVAASLIIGILGIGSFFFQYLGLRESFLPSMITVESNDNSRTRLVLPDGTEVCLNSGSSITYPSHYTDGERNVTLSGEAYFKVTHNEKKPFVVSALDKKYKVKVLGTEFNMQAYRDDNVIQTTLIAGSVQVDIQGRNTKTVLLPSQKAIYSLHNNELEVVSANTDRETDWMYSRLVFKKTPMPEVLARLSRFYKVEFDVRNKIIDTYTFTGTFEDRPLYQVLDYMKISSQIDYNITYQKDEEGTKSVVVLRR</sequence>
<dbReference type="Pfam" id="PF04773">
    <property type="entry name" value="FecR"/>
    <property type="match status" value="1"/>
</dbReference>
<keyword evidence="1" id="KW-0812">Transmembrane</keyword>
<dbReference type="Gene3D" id="2.60.120.1440">
    <property type="match status" value="1"/>
</dbReference>
<feature type="transmembrane region" description="Helical" evidence="1">
    <location>
        <begin position="86"/>
        <end position="112"/>
    </location>
</feature>
<gene>
    <name evidence="4" type="ORF">KL86DYS2_12131</name>
</gene>
<keyword evidence="1" id="KW-0472">Membrane</keyword>
<keyword evidence="1" id="KW-1133">Transmembrane helix</keyword>
<accession>A0A212JQZ7</accession>
<dbReference type="Pfam" id="PF16344">
    <property type="entry name" value="FecR_C"/>
    <property type="match status" value="1"/>
</dbReference>
<dbReference type="InterPro" id="IPR032508">
    <property type="entry name" value="FecR_C"/>
</dbReference>
<feature type="domain" description="FecR protein" evidence="2">
    <location>
        <begin position="124"/>
        <end position="221"/>
    </location>
</feature>
<dbReference type="Gene3D" id="3.55.50.30">
    <property type="match status" value="1"/>
</dbReference>
<name>A0A212JQZ7_9BACT</name>
<dbReference type="InterPro" id="IPR006860">
    <property type="entry name" value="FecR"/>
</dbReference>